<name>A0A1V9Z9L5_ACHHY</name>
<dbReference type="AlphaFoldDB" id="A0A1V9Z9L5"/>
<keyword evidence="3" id="KW-0949">S-adenosyl-L-methionine</keyword>
<protein>
    <recommendedName>
        <fullName evidence="1">tRNA-uridine aminocarboxypropyltransferase</fullName>
        <ecNumber evidence="1">2.5.1.25</ecNumber>
    </recommendedName>
</protein>
<dbReference type="InterPro" id="IPR039262">
    <property type="entry name" value="DTWD2/TAPT"/>
</dbReference>
<feature type="domain" description="DTW" evidence="7">
    <location>
        <begin position="4"/>
        <end position="190"/>
    </location>
</feature>
<accession>A0A1V9Z9L5</accession>
<dbReference type="Pfam" id="PF03942">
    <property type="entry name" value="DTW"/>
    <property type="match status" value="1"/>
</dbReference>
<evidence type="ECO:0000259" key="7">
    <source>
        <dbReference type="SMART" id="SM01144"/>
    </source>
</evidence>
<dbReference type="Proteomes" id="UP000243579">
    <property type="component" value="Unassembled WGS sequence"/>
</dbReference>
<dbReference type="PANTHER" id="PTHR21392:SF0">
    <property type="entry name" value="TRNA-URIDINE AMINOCARBOXYPROPYLTRANSFERASE 2"/>
    <property type="match status" value="1"/>
</dbReference>
<dbReference type="GO" id="GO:0016432">
    <property type="term" value="F:tRNA-uridine aminocarboxypropyltransferase activity"/>
    <property type="evidence" value="ECO:0007669"/>
    <property type="project" value="UniProtKB-EC"/>
</dbReference>
<evidence type="ECO:0000256" key="4">
    <source>
        <dbReference type="ARBA" id="ARBA00022694"/>
    </source>
</evidence>
<evidence type="ECO:0000256" key="1">
    <source>
        <dbReference type="ARBA" id="ARBA00012386"/>
    </source>
</evidence>
<dbReference type="OrthoDB" id="408541at2759"/>
<comment type="caution">
    <text evidence="8">The sequence shown here is derived from an EMBL/GenBank/DDBJ whole genome shotgun (WGS) entry which is preliminary data.</text>
</comment>
<dbReference type="InterPro" id="IPR005636">
    <property type="entry name" value="DTW"/>
</dbReference>
<dbReference type="EMBL" id="JNBR01000354">
    <property type="protein sequence ID" value="OQR94695.1"/>
    <property type="molecule type" value="Genomic_DNA"/>
</dbReference>
<evidence type="ECO:0000256" key="5">
    <source>
        <dbReference type="ARBA" id="ARBA00034489"/>
    </source>
</evidence>
<evidence type="ECO:0000256" key="3">
    <source>
        <dbReference type="ARBA" id="ARBA00022691"/>
    </source>
</evidence>
<keyword evidence="2" id="KW-0808">Transferase</keyword>
<proteinExistence type="inferred from homology"/>
<comment type="similarity">
    <text evidence="5">Belongs to the TDD superfamily. DTWD2 family.</text>
</comment>
<dbReference type="GO" id="GO:0008033">
    <property type="term" value="P:tRNA processing"/>
    <property type="evidence" value="ECO:0007669"/>
    <property type="project" value="UniProtKB-KW"/>
</dbReference>
<evidence type="ECO:0000256" key="6">
    <source>
        <dbReference type="ARBA" id="ARBA00048718"/>
    </source>
</evidence>
<dbReference type="EC" id="2.5.1.25" evidence="1"/>
<keyword evidence="4" id="KW-0819">tRNA processing</keyword>
<comment type="catalytic activity">
    <reaction evidence="6">
        <text>a uridine in tRNA + S-adenosyl-L-methionine = a 3-[(3S)-3-amino-3-carboxypropyl]uridine in tRNA + S-methyl-5'-thioadenosine + H(+)</text>
        <dbReference type="Rhea" id="RHEA:62432"/>
        <dbReference type="Rhea" id="RHEA-COMP:13339"/>
        <dbReference type="Rhea" id="RHEA-COMP:16092"/>
        <dbReference type="ChEBI" id="CHEBI:15378"/>
        <dbReference type="ChEBI" id="CHEBI:17509"/>
        <dbReference type="ChEBI" id="CHEBI:59789"/>
        <dbReference type="ChEBI" id="CHEBI:65315"/>
        <dbReference type="ChEBI" id="CHEBI:82930"/>
        <dbReference type="EC" id="2.5.1.25"/>
    </reaction>
</comment>
<evidence type="ECO:0000313" key="8">
    <source>
        <dbReference type="EMBL" id="OQR94695.1"/>
    </source>
</evidence>
<dbReference type="PANTHER" id="PTHR21392">
    <property type="entry name" value="TRNA-URIDINE AMINOCARBOXYPROPYLTRANSFERASE 2"/>
    <property type="match status" value="1"/>
</dbReference>
<sequence length="291" mass="31955">MEVKRSVCDGCGRPPIVCYCDLLPSPRLAPGVRILCVQHPNEAKRKALSSVPLLQHSLEDFTVDVTEMATLASVPGRRRVLLFPGPTAEMLAPSAETEALELVVVDGTWKEAKRLVNNSPDLQALPRVLIACSASSLYGSLRNEPKDGYVSTLEAVAQAITVLRHGDNRIQLRLLSLFGEVVARQTAFADAGRRANEAFYDGVPKPDRSRTPARAVAPATDDGDCREYIFYTVTTGFDGREAWAQHGPAFVSSYSHAMRLCVERNEGRKRGERFGVVLKETFARRTAEDEA</sequence>
<evidence type="ECO:0000256" key="2">
    <source>
        <dbReference type="ARBA" id="ARBA00022679"/>
    </source>
</evidence>
<reference evidence="8 9" key="1">
    <citation type="journal article" date="2014" name="Genome Biol. Evol.">
        <title>The secreted proteins of Achlya hypogyna and Thraustotheca clavata identify the ancestral oomycete secretome and reveal gene acquisitions by horizontal gene transfer.</title>
        <authorList>
            <person name="Misner I."/>
            <person name="Blouin N."/>
            <person name="Leonard G."/>
            <person name="Richards T.A."/>
            <person name="Lane C.E."/>
        </authorList>
    </citation>
    <scope>NUCLEOTIDE SEQUENCE [LARGE SCALE GENOMIC DNA]</scope>
    <source>
        <strain evidence="8 9">ATCC 48635</strain>
    </source>
</reference>
<evidence type="ECO:0000313" key="9">
    <source>
        <dbReference type="Proteomes" id="UP000243579"/>
    </source>
</evidence>
<dbReference type="STRING" id="1202772.A0A1V9Z9L5"/>
<dbReference type="SMART" id="SM01144">
    <property type="entry name" value="DTW"/>
    <property type="match status" value="1"/>
</dbReference>
<organism evidence="8 9">
    <name type="scientific">Achlya hypogyna</name>
    <name type="common">Oomycete</name>
    <name type="synonym">Protoachlya hypogyna</name>
    <dbReference type="NCBI Taxonomy" id="1202772"/>
    <lineage>
        <taxon>Eukaryota</taxon>
        <taxon>Sar</taxon>
        <taxon>Stramenopiles</taxon>
        <taxon>Oomycota</taxon>
        <taxon>Saprolegniomycetes</taxon>
        <taxon>Saprolegniales</taxon>
        <taxon>Achlyaceae</taxon>
        <taxon>Achlya</taxon>
    </lineage>
</organism>
<gene>
    <name evidence="8" type="ORF">ACHHYP_00982</name>
</gene>
<keyword evidence="9" id="KW-1185">Reference proteome</keyword>